<keyword evidence="4" id="KW-1185">Reference proteome</keyword>
<feature type="transmembrane region" description="Helical" evidence="2">
    <location>
        <begin position="296"/>
        <end position="314"/>
    </location>
</feature>
<sequence>MEAVVDRPVAAETENQPTPAAGESKSRAMKLSRTSSFDSDEVYSDTDTDTDVNVENQRLYELPNSNDFYCPNCVSNISKVIILRNPPSPLLISAARESSCSPDLIPKLQPRSHVELCSISAQCSGNVYITFVSSRPEPRYCFEIVKSIVYGGLTEAITSLGIVTSAASANIPIEITGALVLANMIIGLIVLTKNFSTLKSNQPKKYPYRRKRPQVDPYEEAFGDRQNYLLHYSAIILSFLLIGLLPPLVYSFSFRHTDGNNLKLAIVGVTSLLCIALLAIAKAYVRKPLHKYVKTLVCYIVLGLGVFGLSYLGGKVLGKLLEPLGSHFVAL</sequence>
<evidence type="ECO:0000256" key="2">
    <source>
        <dbReference type="SAM" id="Phobius"/>
    </source>
</evidence>
<protein>
    <submittedName>
        <fullName evidence="3">Membrane protein of ER body 1</fullName>
    </submittedName>
</protein>
<dbReference type="AlphaFoldDB" id="A0AAV6N678"/>
<feature type="transmembrane region" description="Helical" evidence="2">
    <location>
        <begin position="175"/>
        <end position="195"/>
    </location>
</feature>
<feature type="region of interest" description="Disordered" evidence="1">
    <location>
        <begin position="1"/>
        <end position="48"/>
    </location>
</feature>
<dbReference type="EMBL" id="JAGKQH010000008">
    <property type="protein sequence ID" value="KAG6593019.1"/>
    <property type="molecule type" value="Genomic_DNA"/>
</dbReference>
<keyword evidence="2" id="KW-0472">Membrane</keyword>
<keyword evidence="2" id="KW-1133">Transmembrane helix</keyword>
<feature type="compositionally biased region" description="Acidic residues" evidence="1">
    <location>
        <begin position="38"/>
        <end position="48"/>
    </location>
</feature>
<dbReference type="InterPro" id="IPR052843">
    <property type="entry name" value="ER_body_metal_sequester"/>
</dbReference>
<reference evidence="3 4" key="1">
    <citation type="journal article" date="2021" name="Hortic Res">
        <title>The domestication of Cucurbita argyrosperma as revealed by the genome of its wild relative.</title>
        <authorList>
            <person name="Barrera-Redondo J."/>
            <person name="Sanchez-de la Vega G."/>
            <person name="Aguirre-Liguori J.A."/>
            <person name="Castellanos-Morales G."/>
            <person name="Gutierrez-Guerrero Y.T."/>
            <person name="Aguirre-Dugua X."/>
            <person name="Aguirre-Planter E."/>
            <person name="Tenaillon M.I."/>
            <person name="Lira-Saade R."/>
            <person name="Eguiarte L.E."/>
        </authorList>
    </citation>
    <scope>NUCLEOTIDE SEQUENCE [LARGE SCALE GENOMIC DNA]</scope>
    <source>
        <strain evidence="3">JBR-2021</strain>
    </source>
</reference>
<feature type="transmembrane region" description="Helical" evidence="2">
    <location>
        <begin position="264"/>
        <end position="284"/>
    </location>
</feature>
<evidence type="ECO:0000313" key="4">
    <source>
        <dbReference type="Proteomes" id="UP000685013"/>
    </source>
</evidence>
<accession>A0AAV6N678</accession>
<name>A0AAV6N678_9ROSI</name>
<organism evidence="3 4">
    <name type="scientific">Cucurbita argyrosperma subsp. sororia</name>
    <dbReference type="NCBI Taxonomy" id="37648"/>
    <lineage>
        <taxon>Eukaryota</taxon>
        <taxon>Viridiplantae</taxon>
        <taxon>Streptophyta</taxon>
        <taxon>Embryophyta</taxon>
        <taxon>Tracheophyta</taxon>
        <taxon>Spermatophyta</taxon>
        <taxon>Magnoliopsida</taxon>
        <taxon>eudicotyledons</taxon>
        <taxon>Gunneridae</taxon>
        <taxon>Pentapetalae</taxon>
        <taxon>rosids</taxon>
        <taxon>fabids</taxon>
        <taxon>Cucurbitales</taxon>
        <taxon>Cucurbitaceae</taxon>
        <taxon>Cucurbiteae</taxon>
        <taxon>Cucurbita</taxon>
    </lineage>
</organism>
<evidence type="ECO:0000256" key="1">
    <source>
        <dbReference type="SAM" id="MobiDB-lite"/>
    </source>
</evidence>
<gene>
    <name evidence="3" type="primary">MEB1</name>
    <name evidence="3" type="ORF">SDJN03_12495</name>
</gene>
<feature type="transmembrane region" description="Helical" evidence="2">
    <location>
        <begin position="229"/>
        <end position="252"/>
    </location>
</feature>
<proteinExistence type="predicted"/>
<keyword evidence="2" id="KW-0812">Transmembrane</keyword>
<dbReference type="Proteomes" id="UP000685013">
    <property type="component" value="Chromosome 8"/>
</dbReference>
<feature type="non-terminal residue" evidence="3">
    <location>
        <position position="1"/>
    </location>
</feature>
<dbReference type="PANTHER" id="PTHR38937">
    <property type="entry name" value="MEMBRANE PROTEIN OF ER BODY-LIKE PROTEIN"/>
    <property type="match status" value="1"/>
</dbReference>
<evidence type="ECO:0000313" key="3">
    <source>
        <dbReference type="EMBL" id="KAG6593019.1"/>
    </source>
</evidence>
<comment type="caution">
    <text evidence="3">The sequence shown here is derived from an EMBL/GenBank/DDBJ whole genome shotgun (WGS) entry which is preliminary data.</text>
</comment>
<dbReference type="PANTHER" id="PTHR38937:SF2">
    <property type="entry name" value="MEMBRANE PROTEIN OF ER BODY-LIKE PROTEIN ISOFORM X1"/>
    <property type="match status" value="1"/>
</dbReference>